<keyword evidence="3" id="KW-1185">Reference proteome</keyword>
<keyword evidence="1" id="KW-1133">Transmembrane helix</keyword>
<keyword evidence="1" id="KW-0812">Transmembrane</keyword>
<sequence>MAKVNGKFHIDIPATSDLHPPALELAWEATFDGDSALEKMVRSYFEDNYEKSLRAVMQRQVEELATPLKSMQVDIDRARDLIAALAKQTDPDASRALLLKLKERFPEGLDPKIKAYNDYLSKAVENIRKQQVLVHAERFEALALEEARKKTKQTLADKKFRIVAGIALKGGLSVATAGAGVAAAVLSFGTAIPAMAAVGAAAAGLGGIASIVKLVKSIADVRDLEARAMNNLLKDVAAITGKLDGLDAEVKGLGQHFDALTGHYSERKRKTAELAKAMSQAKSALDELQSAVGPLQKTLPTLYQSQASLVKAAQARFDKAEQAWGASSKRDELLKRALEEAAKVVSDLGNLPIKGQKGKLDALKQVDWADVSTYATMAEQLAGVAGSVNGVGTAV</sequence>
<evidence type="ECO:0000313" key="3">
    <source>
        <dbReference type="Proteomes" id="UP001064933"/>
    </source>
</evidence>
<dbReference type="RefSeq" id="WP_261758346.1">
    <property type="nucleotide sequence ID" value="NZ_CP104562.2"/>
</dbReference>
<feature type="transmembrane region" description="Helical" evidence="1">
    <location>
        <begin position="162"/>
        <end position="186"/>
    </location>
</feature>
<dbReference type="Proteomes" id="UP001064933">
    <property type="component" value="Chromosome"/>
</dbReference>
<proteinExistence type="predicted"/>
<gene>
    <name evidence="2" type="ORF">N4261_00915</name>
</gene>
<keyword evidence="1" id="KW-0472">Membrane</keyword>
<feature type="transmembrane region" description="Helical" evidence="1">
    <location>
        <begin position="192"/>
        <end position="212"/>
    </location>
</feature>
<dbReference type="EMBL" id="CP104562">
    <property type="protein sequence ID" value="UXH78531.1"/>
    <property type="molecule type" value="Genomic_DNA"/>
</dbReference>
<organism evidence="2 3">
    <name type="scientific">Roseateles amylovorans</name>
    <dbReference type="NCBI Taxonomy" id="2978473"/>
    <lineage>
        <taxon>Bacteria</taxon>
        <taxon>Pseudomonadati</taxon>
        <taxon>Pseudomonadota</taxon>
        <taxon>Betaproteobacteria</taxon>
        <taxon>Burkholderiales</taxon>
        <taxon>Sphaerotilaceae</taxon>
        <taxon>Roseateles</taxon>
    </lineage>
</organism>
<evidence type="ECO:0000256" key="1">
    <source>
        <dbReference type="SAM" id="Phobius"/>
    </source>
</evidence>
<protein>
    <submittedName>
        <fullName evidence="2">Uncharacterized protein</fullName>
    </submittedName>
</protein>
<name>A0ABY6B2T2_9BURK</name>
<reference evidence="2" key="1">
    <citation type="submission" date="2022-10" db="EMBL/GenBank/DDBJ databases">
        <title>Characterization and whole genome sequencing of a new Roseateles species, isolated from fresh water.</title>
        <authorList>
            <person name="Guliayeva D.Y."/>
            <person name="Akhremchuk A.E."/>
            <person name="Sikolenko M.A."/>
            <person name="Valentovich L.N."/>
            <person name="Sidarenka A.V."/>
        </authorList>
    </citation>
    <scope>NUCLEOTIDE SEQUENCE</scope>
    <source>
        <strain evidence="2">BIM B-1768</strain>
    </source>
</reference>
<evidence type="ECO:0000313" key="2">
    <source>
        <dbReference type="EMBL" id="UXH78531.1"/>
    </source>
</evidence>
<accession>A0ABY6B2T2</accession>